<dbReference type="EMBL" id="CP002160">
    <property type="protein sequence ID" value="ADL50983.1"/>
    <property type="molecule type" value="Genomic_DNA"/>
</dbReference>
<protein>
    <submittedName>
        <fullName evidence="3">Extracellular solute-binding protein family 3</fullName>
    </submittedName>
</protein>
<evidence type="ECO:0000259" key="2">
    <source>
        <dbReference type="SMART" id="SM00062"/>
    </source>
</evidence>
<evidence type="ECO:0000313" key="4">
    <source>
        <dbReference type="Proteomes" id="UP000002730"/>
    </source>
</evidence>
<evidence type="ECO:0000256" key="1">
    <source>
        <dbReference type="ARBA" id="ARBA00022729"/>
    </source>
</evidence>
<gene>
    <name evidence="3" type="ordered locus">Clocel_1228</name>
</gene>
<dbReference type="eggNOG" id="COG0834">
    <property type="taxonomic scope" value="Bacteria"/>
</dbReference>
<dbReference type="PANTHER" id="PTHR35936">
    <property type="entry name" value="MEMBRANE-BOUND LYTIC MUREIN TRANSGLYCOSYLASE F"/>
    <property type="match status" value="1"/>
</dbReference>
<proteinExistence type="predicted"/>
<keyword evidence="1" id="KW-0732">Signal</keyword>
<dbReference type="KEGG" id="ccb:Clocel_1228"/>
<sequence>MFEDVLKKTLIFILIGTFAQIFIIHQTKTINAENLSAGDTNDRLALIKERGVINVLSSNDPPIAYIDPVTKEFTGVDGEIIHEIARRLGIKKVKMEEVPFENLLTELNTNDNADMAASSIYVNEERKKQVLFTNIIYKESEAIVTPRVSKFTFKEDLKNATLGVQLGTVYSELVQKWYQENLIKAVKYYNTQNELLKAVNTGKVDACMTDSIVSSYLLSTDTGLYLKPMDGYKPELAGLTAIALKKSDVALANEINKKIDEMKKDRTLMSILSKYGMGTNNFVSVEDGHIYNNTSKRNLKYQLLEKERINQ</sequence>
<keyword evidence="4" id="KW-1185">Reference proteome</keyword>
<dbReference type="AlphaFoldDB" id="D9SUS8"/>
<name>D9SUS8_CLOC7</name>
<reference evidence="3 4" key="1">
    <citation type="submission" date="2010-08" db="EMBL/GenBank/DDBJ databases">
        <title>Complete sequence of Clostridium cellulovorans 743B.</title>
        <authorList>
            <consortium name="US DOE Joint Genome Institute"/>
            <person name="Lucas S."/>
            <person name="Copeland A."/>
            <person name="Lapidus A."/>
            <person name="Cheng J.-F."/>
            <person name="Bruce D."/>
            <person name="Goodwin L."/>
            <person name="Pitluck S."/>
            <person name="Chertkov O."/>
            <person name="Detter J.C."/>
            <person name="Han C."/>
            <person name="Tapia R."/>
            <person name="Land M."/>
            <person name="Hauser L."/>
            <person name="Chang Y.-J."/>
            <person name="Jeffries C."/>
            <person name="Kyrpides N."/>
            <person name="Ivanova N."/>
            <person name="Mikhailova N."/>
            <person name="Hemme C.L."/>
            <person name="Woyke T."/>
        </authorList>
    </citation>
    <scope>NUCLEOTIDE SEQUENCE [LARGE SCALE GENOMIC DNA]</scope>
    <source>
        <strain evidence="4">ATCC 35296 / DSM 3052 / OCM 3 / 743B</strain>
    </source>
</reference>
<dbReference type="InterPro" id="IPR001638">
    <property type="entry name" value="Solute-binding_3/MltF_N"/>
</dbReference>
<dbReference type="CDD" id="cd13530">
    <property type="entry name" value="PBP2_peptides_like"/>
    <property type="match status" value="1"/>
</dbReference>
<dbReference type="Pfam" id="PF00497">
    <property type="entry name" value="SBP_bac_3"/>
    <property type="match status" value="1"/>
</dbReference>
<dbReference type="SUPFAM" id="SSF53850">
    <property type="entry name" value="Periplasmic binding protein-like II"/>
    <property type="match status" value="1"/>
</dbReference>
<dbReference type="RefSeq" id="WP_010076159.1">
    <property type="nucleotide sequence ID" value="NC_014393.1"/>
</dbReference>
<accession>D9SUS8</accession>
<organism evidence="3 4">
    <name type="scientific">Clostridium cellulovorans (strain ATCC 35296 / DSM 3052 / OCM 3 / 743B)</name>
    <dbReference type="NCBI Taxonomy" id="573061"/>
    <lineage>
        <taxon>Bacteria</taxon>
        <taxon>Bacillati</taxon>
        <taxon>Bacillota</taxon>
        <taxon>Clostridia</taxon>
        <taxon>Eubacteriales</taxon>
        <taxon>Clostridiaceae</taxon>
        <taxon>Clostridium</taxon>
    </lineage>
</organism>
<dbReference type="OrthoDB" id="115856at2"/>
<dbReference type="Gene3D" id="3.40.190.10">
    <property type="entry name" value="Periplasmic binding protein-like II"/>
    <property type="match status" value="2"/>
</dbReference>
<feature type="domain" description="Solute-binding protein family 3/N-terminal" evidence="2">
    <location>
        <begin position="52"/>
        <end position="278"/>
    </location>
</feature>
<dbReference type="Proteomes" id="UP000002730">
    <property type="component" value="Chromosome"/>
</dbReference>
<evidence type="ECO:0000313" key="3">
    <source>
        <dbReference type="EMBL" id="ADL50983.1"/>
    </source>
</evidence>
<dbReference type="SMART" id="SM00062">
    <property type="entry name" value="PBPb"/>
    <property type="match status" value="1"/>
</dbReference>
<dbReference type="STRING" id="573061.Clocel_1228"/>
<dbReference type="HOGENOM" id="CLU_019602_18_2_9"/>